<reference evidence="7" key="1">
    <citation type="journal article" date="2019" name="Int. J. Syst. Evol. Microbiol.">
        <title>The Global Catalogue of Microorganisms (GCM) 10K type strain sequencing project: providing services to taxonomists for standard genome sequencing and annotation.</title>
        <authorList>
            <consortium name="The Broad Institute Genomics Platform"/>
            <consortium name="The Broad Institute Genome Sequencing Center for Infectious Disease"/>
            <person name="Wu L."/>
            <person name="Ma J."/>
        </authorList>
    </citation>
    <scope>NUCLEOTIDE SEQUENCE [LARGE SCALE GENOMIC DNA]</scope>
    <source>
        <strain evidence="7">KCTC 22437</strain>
    </source>
</reference>
<evidence type="ECO:0000313" key="7">
    <source>
        <dbReference type="Proteomes" id="UP001597557"/>
    </source>
</evidence>
<organism evidence="6 7">
    <name type="scientific">Mucilaginibacter ximonensis</name>
    <dbReference type="NCBI Taxonomy" id="538021"/>
    <lineage>
        <taxon>Bacteria</taxon>
        <taxon>Pseudomonadati</taxon>
        <taxon>Bacteroidota</taxon>
        <taxon>Sphingobacteriia</taxon>
        <taxon>Sphingobacteriales</taxon>
        <taxon>Sphingobacteriaceae</taxon>
        <taxon>Mucilaginibacter</taxon>
    </lineage>
</organism>
<sequence>MNFKQTAFLGASALLLTTSSVIAQVKKKTTTPANKATNTARSSVKPGNPEVLPVDPNVLTGKLPNGLTYYIKPNNQPKGRAQLMLVTKAGSVLETDAQRGMAMLVQHMAFEGTRDFSKQDLTGFLRKTGDRFGADTSAFTSYDETTYQLSVPTDTAKTFADGFNILANWAARITFDPTALAAQKNLLAAQAAEGGKNPQSKLQQAALPLLLNNSRYGARSPIGTEATLKNIDLAAIKGFYNDWYRPDMQAVVAVGDFDPKKVLEMIKFSFASLRNPVPEKPLPQYASPATAGTSVKFVTEKGFPYTFVQIVSKHPSLIVKTPGDMLQNMRISLFNQLLNNRITDLTKIPSPPIRYGQSGYAEFIGKQDAFSTLALAKSAADLETGFKAVAAELERAKKFGFTITEVERAKQNVLQQVSASYSAKDNSPSASYASEYEHAFIVKQGIPGIDYEYDYYVNNIGKVSVADLNALAGKLISSQNRVILVEADDSDKDKLPNEQTLLKWEADAGNSLTAYVDDSAIPFMATLPTPGKVNDIKVDSTLSVINLKLSNGARVILKPTTFEPNQVLISAYALGGTSLAPDADFTSANIAAQIIGSSGVATFNQTQVNKMIGDKGFSLTPYISDISQGVTGFAQADNFGPAMQLLYLYFTNPRKDPAVWQNYIEQAKAALTRNANTPGVVYQDTVQAVLGGYNPRVMPATTEKLNAASLDKAFDFYKARFADASNFTFTITGDFTVKDIIPFVATYIASLPSGNTHETFKNLGIHPPAGQITKTVTKGVSDKSTVQLVFDGAYDYNDANNLTMDGLEETLNMRLVDSLKDGNGIYSPSVRASYVKIPEGRYKVTIAFLADAGNTDKAIAYTLGEINKLKQSGPTAKETQVFVEREARNLQAQYKQNAFWQAALTSAAQNQEDPDKLLSRMQGLEKIDAAALKDAANKYLGNNLIKLILLPEKK</sequence>
<dbReference type="Pfam" id="PF05193">
    <property type="entry name" value="Peptidase_M16_C"/>
    <property type="match status" value="2"/>
</dbReference>
<dbReference type="Gene3D" id="3.30.830.10">
    <property type="entry name" value="Metalloenzyme, LuxS/M16 peptidase-like"/>
    <property type="match status" value="4"/>
</dbReference>
<dbReference type="RefSeq" id="WP_377184088.1">
    <property type="nucleotide sequence ID" value="NZ_JBHUPD010000002.1"/>
</dbReference>
<accession>A0ABW5YBR8</accession>
<evidence type="ECO:0000259" key="5">
    <source>
        <dbReference type="Pfam" id="PF05193"/>
    </source>
</evidence>
<dbReference type="SUPFAM" id="SSF63411">
    <property type="entry name" value="LuxS/MPP-like metallohydrolase"/>
    <property type="match status" value="4"/>
</dbReference>
<keyword evidence="7" id="KW-1185">Reference proteome</keyword>
<keyword evidence="3" id="KW-0732">Signal</keyword>
<dbReference type="InterPro" id="IPR011249">
    <property type="entry name" value="Metalloenz_LuxS/M16"/>
</dbReference>
<feature type="domain" description="Peptidase M16 N-terminal" evidence="4">
    <location>
        <begin position="73"/>
        <end position="203"/>
    </location>
</feature>
<comment type="similarity">
    <text evidence="1">Belongs to the peptidase M16 family.</text>
</comment>
<feature type="compositionally biased region" description="Low complexity" evidence="2">
    <location>
        <begin position="30"/>
        <end position="40"/>
    </location>
</feature>
<feature type="chain" id="PRO_5046048044" evidence="3">
    <location>
        <begin position="24"/>
        <end position="954"/>
    </location>
</feature>
<dbReference type="PANTHER" id="PTHR11851:SF49">
    <property type="entry name" value="MITOCHONDRIAL-PROCESSING PEPTIDASE SUBUNIT ALPHA"/>
    <property type="match status" value="1"/>
</dbReference>
<dbReference type="Pfam" id="PF00675">
    <property type="entry name" value="Peptidase_M16"/>
    <property type="match status" value="1"/>
</dbReference>
<dbReference type="EMBL" id="JBHUPD010000002">
    <property type="protein sequence ID" value="MFD2872420.1"/>
    <property type="molecule type" value="Genomic_DNA"/>
</dbReference>
<evidence type="ECO:0000256" key="3">
    <source>
        <dbReference type="SAM" id="SignalP"/>
    </source>
</evidence>
<proteinExistence type="inferred from homology"/>
<comment type="caution">
    <text evidence="6">The sequence shown here is derived from an EMBL/GenBank/DDBJ whole genome shotgun (WGS) entry which is preliminary data.</text>
</comment>
<dbReference type="Proteomes" id="UP001597557">
    <property type="component" value="Unassembled WGS sequence"/>
</dbReference>
<evidence type="ECO:0000259" key="4">
    <source>
        <dbReference type="Pfam" id="PF00675"/>
    </source>
</evidence>
<feature type="signal peptide" evidence="3">
    <location>
        <begin position="1"/>
        <end position="23"/>
    </location>
</feature>
<feature type="domain" description="Peptidase M16 C-terminal" evidence="5">
    <location>
        <begin position="709"/>
        <end position="878"/>
    </location>
</feature>
<dbReference type="InterPro" id="IPR011765">
    <property type="entry name" value="Pept_M16_N"/>
</dbReference>
<name>A0ABW5YBR8_9SPHI</name>
<evidence type="ECO:0000256" key="2">
    <source>
        <dbReference type="SAM" id="MobiDB-lite"/>
    </source>
</evidence>
<dbReference type="InterPro" id="IPR007863">
    <property type="entry name" value="Peptidase_M16_C"/>
</dbReference>
<gene>
    <name evidence="6" type="ORF">ACFS5N_08080</name>
</gene>
<dbReference type="InterPro" id="IPR050361">
    <property type="entry name" value="MPP/UQCRC_Complex"/>
</dbReference>
<evidence type="ECO:0000313" key="6">
    <source>
        <dbReference type="EMBL" id="MFD2872420.1"/>
    </source>
</evidence>
<protein>
    <submittedName>
        <fullName evidence="6">M16 family metallopeptidase</fullName>
    </submittedName>
</protein>
<dbReference type="PANTHER" id="PTHR11851">
    <property type="entry name" value="METALLOPROTEASE"/>
    <property type="match status" value="1"/>
</dbReference>
<feature type="region of interest" description="Disordered" evidence="2">
    <location>
        <begin position="29"/>
        <end position="51"/>
    </location>
</feature>
<evidence type="ECO:0000256" key="1">
    <source>
        <dbReference type="ARBA" id="ARBA00007261"/>
    </source>
</evidence>
<feature type="domain" description="Peptidase M16 C-terminal" evidence="5">
    <location>
        <begin position="231"/>
        <end position="412"/>
    </location>
</feature>